<keyword evidence="2" id="KW-1185">Reference proteome</keyword>
<name>A0ACC8XD01_9FIRM</name>
<protein>
    <submittedName>
        <fullName evidence="1">Uncharacterized protein</fullName>
    </submittedName>
</protein>
<accession>A0ACC8XD01</accession>
<evidence type="ECO:0000313" key="1">
    <source>
        <dbReference type="EMBL" id="ONI40674.1"/>
    </source>
</evidence>
<organism evidence="1 2">
    <name type="scientific">Candidatus Epulonipiscium fishelsonii</name>
    <dbReference type="NCBI Taxonomy" id="77094"/>
    <lineage>
        <taxon>Bacteria</taxon>
        <taxon>Bacillati</taxon>
        <taxon>Bacillota</taxon>
        <taxon>Clostridia</taxon>
        <taxon>Lachnospirales</taxon>
        <taxon>Lachnospiraceae</taxon>
        <taxon>Candidatus Epulonipiscium</taxon>
    </lineage>
</organism>
<evidence type="ECO:0000313" key="2">
    <source>
        <dbReference type="Proteomes" id="UP000188637"/>
    </source>
</evidence>
<reference evidence="1" key="1">
    <citation type="submission" date="2016-08" db="EMBL/GenBank/DDBJ databases">
        <authorList>
            <person name="Ngugi D.K."/>
            <person name="Miyake S."/>
            <person name="Stingl U."/>
        </authorList>
    </citation>
    <scope>NUCLEOTIDE SEQUENCE</scope>
    <source>
        <strain evidence="1">SCG-D08WGA-EpuloA1</strain>
    </source>
</reference>
<comment type="caution">
    <text evidence="1">The sequence shown here is derived from an EMBL/GenBank/DDBJ whole genome shotgun (WGS) entry which is preliminary data.</text>
</comment>
<gene>
    <name evidence="1" type="ORF">AN640_08445</name>
</gene>
<dbReference type="EMBL" id="LJHD01000233">
    <property type="protein sequence ID" value="ONI40674.1"/>
    <property type="molecule type" value="Genomic_DNA"/>
</dbReference>
<sequence length="430" mass="46152">MKINSNIPALQGLNALHQNTGALNKSLEKLSSGLKINKAADDVAGMAISQKMRTQVQGLKQANDNAMDGISMIQTAEGSLNEVHDMLQRMRELAIQSANGTYGEVDRAQIQKEIDHLTSEINITAGNTEFNQMPLLNGGTPLAEVDGFKMELKRTVDKDGNQIADLETDGLRLVTLDEYAQYEVTLPTGPKGAGFTIDGVVFEFYDSSLAPYEGSAVPIDVNGVDTGTTKDVLTNYDTSPGFDNFNFDGSNIFTAKERGSKGNYMIAPNGGIPKTNINIQIGANANQLLEVRLESLSSQKLGLSASPGTPGYGAAANIEEGVGIDITRAGLDFTEEDSIHYAIGALDEAIDKVSSTRSALGAYQNRLEHTVENLGVSEENMTTSLSQIRDTDMAEEMAEYTRTNVLTQSATAMLSKANELPNTVLQLIQA</sequence>
<proteinExistence type="predicted"/>
<dbReference type="Proteomes" id="UP000188637">
    <property type="component" value="Unassembled WGS sequence"/>
</dbReference>